<dbReference type="Gene3D" id="3.30.428.10">
    <property type="entry name" value="HIT-like"/>
    <property type="match status" value="1"/>
</dbReference>
<name>A0A194AGB1_9BACT</name>
<organism evidence="2 3">
    <name type="scientific">Desulfoplanes formicivorans</name>
    <dbReference type="NCBI Taxonomy" id="1592317"/>
    <lineage>
        <taxon>Bacteria</taxon>
        <taxon>Pseudomonadati</taxon>
        <taxon>Thermodesulfobacteriota</taxon>
        <taxon>Desulfovibrionia</taxon>
        <taxon>Desulfovibrionales</taxon>
        <taxon>Desulfoplanaceae</taxon>
        <taxon>Desulfoplanes</taxon>
    </lineage>
</organism>
<sequence length="216" mass="24652">MHCSICNELLGVCDPSQHGLYAEIVANQGTILFSTDNFSIIPSIGAINKSHVLIVPNRHLLSIASTNLEYHEELVYIKKILQRYNIERCGQSLLFFEHGTGSESNNAGACVEHAHLHGIFDIENFHRVILEEIEMIYLSSSSEIYSLADFDNGYLYYEDSSANCWLANNPDAPSQYFRYLYSKLSNVDLEWNWKKNANIQSVNEVINYYNDIKSII</sequence>
<gene>
    <name evidence="2" type="ORF">DPF_0948</name>
</gene>
<proteinExistence type="predicted"/>
<feature type="domain" description="Cwf19-like C-terminal" evidence="1">
    <location>
        <begin position="37"/>
        <end position="99"/>
    </location>
</feature>
<dbReference type="AlphaFoldDB" id="A0A194AGB1"/>
<dbReference type="Pfam" id="PF04677">
    <property type="entry name" value="CwfJ_C_1"/>
    <property type="match status" value="1"/>
</dbReference>
<accession>A0A194AGB1</accession>
<keyword evidence="3" id="KW-1185">Reference proteome</keyword>
<evidence type="ECO:0000259" key="1">
    <source>
        <dbReference type="Pfam" id="PF04677"/>
    </source>
</evidence>
<dbReference type="InterPro" id="IPR006768">
    <property type="entry name" value="Cwf19-like_C_dom-1"/>
</dbReference>
<dbReference type="InterPro" id="IPR036265">
    <property type="entry name" value="HIT-like_sf"/>
</dbReference>
<evidence type="ECO:0000313" key="3">
    <source>
        <dbReference type="Proteomes" id="UP000095200"/>
    </source>
</evidence>
<dbReference type="EMBL" id="BDFE01000009">
    <property type="protein sequence ID" value="GAU08245.1"/>
    <property type="molecule type" value="Genomic_DNA"/>
</dbReference>
<dbReference type="SUPFAM" id="SSF54197">
    <property type="entry name" value="HIT-like"/>
    <property type="match status" value="1"/>
</dbReference>
<comment type="caution">
    <text evidence="2">The sequence shown here is derived from an EMBL/GenBank/DDBJ whole genome shotgun (WGS) entry which is preliminary data.</text>
</comment>
<dbReference type="Proteomes" id="UP000095200">
    <property type="component" value="Unassembled WGS sequence"/>
</dbReference>
<dbReference type="STRING" id="1592317.DPF_0948"/>
<dbReference type="RefSeq" id="WP_141721056.1">
    <property type="nucleotide sequence ID" value="NZ_BDFE01000009.1"/>
</dbReference>
<evidence type="ECO:0000313" key="2">
    <source>
        <dbReference type="EMBL" id="GAU08245.1"/>
    </source>
</evidence>
<reference evidence="3" key="1">
    <citation type="submission" date="2016-06" db="EMBL/GenBank/DDBJ databases">
        <title>Draft genome sequence of Desulfoplanes formicivorans strain Pf12B.</title>
        <authorList>
            <person name="Watanabe M."/>
            <person name="Kojima H."/>
            <person name="Fukui M."/>
        </authorList>
    </citation>
    <scope>NUCLEOTIDE SEQUENCE [LARGE SCALE GENOMIC DNA]</scope>
    <source>
        <strain evidence="3">Pf12B</strain>
    </source>
</reference>
<protein>
    <recommendedName>
        <fullName evidence="1">Cwf19-like C-terminal domain-containing protein</fullName>
    </recommendedName>
</protein>
<dbReference type="OrthoDB" id="9784774at2"/>